<keyword evidence="6 14" id="KW-0489">Methyltransferase</keyword>
<evidence type="ECO:0000256" key="2">
    <source>
        <dbReference type="ARBA" id="ARBA00007544"/>
    </source>
</evidence>
<evidence type="ECO:0000256" key="5">
    <source>
        <dbReference type="ARBA" id="ARBA00022552"/>
    </source>
</evidence>
<keyword evidence="17" id="KW-1185">Reference proteome</keyword>
<dbReference type="CDD" id="cd01335">
    <property type="entry name" value="Radical_SAM"/>
    <property type="match status" value="1"/>
</dbReference>
<dbReference type="GO" id="GO:0070040">
    <property type="term" value="F:rRNA (adenine(2503)-C2-)-methyltransferase activity"/>
    <property type="evidence" value="ECO:0007669"/>
    <property type="project" value="UniProtKB-UniRule"/>
</dbReference>
<keyword evidence="3 14" id="KW-0004">4Fe-4S</keyword>
<gene>
    <name evidence="14 16" type="primary">rlmN</name>
    <name evidence="16" type="ORF">RCA23_c04640</name>
</gene>
<comment type="catalytic activity">
    <reaction evidence="14">
        <text>adenosine(2503) in 23S rRNA + 2 reduced [2Fe-2S]-[ferredoxin] + 2 S-adenosyl-L-methionine = 2-methyladenosine(2503) in 23S rRNA + 5'-deoxyadenosine + L-methionine + 2 oxidized [2Fe-2S]-[ferredoxin] + S-adenosyl-L-homocysteine</text>
        <dbReference type="Rhea" id="RHEA:42916"/>
        <dbReference type="Rhea" id="RHEA-COMP:10000"/>
        <dbReference type="Rhea" id="RHEA-COMP:10001"/>
        <dbReference type="Rhea" id="RHEA-COMP:10152"/>
        <dbReference type="Rhea" id="RHEA-COMP:10282"/>
        <dbReference type="ChEBI" id="CHEBI:17319"/>
        <dbReference type="ChEBI" id="CHEBI:33737"/>
        <dbReference type="ChEBI" id="CHEBI:33738"/>
        <dbReference type="ChEBI" id="CHEBI:57844"/>
        <dbReference type="ChEBI" id="CHEBI:57856"/>
        <dbReference type="ChEBI" id="CHEBI:59789"/>
        <dbReference type="ChEBI" id="CHEBI:74411"/>
        <dbReference type="ChEBI" id="CHEBI:74497"/>
        <dbReference type="EC" id="2.1.1.192"/>
    </reaction>
</comment>
<comment type="cofactor">
    <cofactor evidence="14">
        <name>[4Fe-4S] cluster</name>
        <dbReference type="ChEBI" id="CHEBI:49883"/>
    </cofactor>
    <text evidence="14">Binds 1 [4Fe-4S] cluster. The cluster is coordinated with 3 cysteines and an exchangeable S-adenosyl-L-methionine.</text>
</comment>
<dbReference type="InterPro" id="IPR040072">
    <property type="entry name" value="Methyltransferase_A"/>
</dbReference>
<dbReference type="SFLD" id="SFLDG01062">
    <property type="entry name" value="methyltransferase_(Class_A)"/>
    <property type="match status" value="1"/>
</dbReference>
<dbReference type="HAMAP" id="MF_01849">
    <property type="entry name" value="RNA_methyltr_RlmN"/>
    <property type="match status" value="1"/>
</dbReference>
<evidence type="ECO:0000313" key="17">
    <source>
        <dbReference type="Proteomes" id="UP000028680"/>
    </source>
</evidence>
<dbReference type="Pfam" id="PF04055">
    <property type="entry name" value="Radical_SAM"/>
    <property type="match status" value="1"/>
</dbReference>
<evidence type="ECO:0000256" key="12">
    <source>
        <dbReference type="ARBA" id="ARBA00023014"/>
    </source>
</evidence>
<dbReference type="GO" id="GO:0030488">
    <property type="term" value="P:tRNA methylation"/>
    <property type="evidence" value="ECO:0007669"/>
    <property type="project" value="UniProtKB-UniRule"/>
</dbReference>
<sequence length="396" mass="43604">MTSASAPITQDLVTLPRKLPEGPINLVGLTRDALQEALITAGTPSKQVKMRLGQLWQWIYEKGVRDFEQMTNLSKDYRALLADHFVIAIPEVVSKQVSTDGTRKYLVRIAGGHEVETVYIPESDRGTLCISSQVGCTLTCSFCHTGTQKLVRNLTAGEIIGQVMLARDDLGEWPAPGRNPATSARLLSNIVLMGMGEPLYNFGNVRDAMKIAMDPEGIQLSRRRITLSTSGVVPEIARTATEIGCLLAVSFHATTDEVRDKLVPINKRWNIEALLEALRDYPKASNSERITFEYVMLKGINDSDADAHRLVDLIKGIPAKVNLIPFNPWPGAPYERSSNNRINAFSEIVYQAGYASPVRKPRGEDIFAACGQLKSATERARKSRKDIAAETGIHST</sequence>
<keyword evidence="9 14" id="KW-0819">tRNA processing</keyword>
<name>A0AAN0RGX8_9RHOB</name>
<comment type="subcellular location">
    <subcellularLocation>
        <location evidence="1 14">Cytoplasm</location>
    </subcellularLocation>
</comment>
<dbReference type="InterPro" id="IPR058240">
    <property type="entry name" value="rSAM_sf"/>
</dbReference>
<evidence type="ECO:0000259" key="15">
    <source>
        <dbReference type="PROSITE" id="PS51918"/>
    </source>
</evidence>
<keyword evidence="7 14" id="KW-0808">Transferase</keyword>
<evidence type="ECO:0000256" key="10">
    <source>
        <dbReference type="ARBA" id="ARBA00022723"/>
    </source>
</evidence>
<dbReference type="GO" id="GO:0000049">
    <property type="term" value="F:tRNA binding"/>
    <property type="evidence" value="ECO:0007669"/>
    <property type="project" value="UniProtKB-UniRule"/>
</dbReference>
<dbReference type="InterPro" id="IPR027492">
    <property type="entry name" value="RNA_MTrfase_RlmN"/>
</dbReference>
<feature type="binding site" evidence="14">
    <location>
        <begin position="196"/>
        <end position="197"/>
    </location>
    <ligand>
        <name>S-adenosyl-L-methionine</name>
        <dbReference type="ChEBI" id="CHEBI:59789"/>
    </ligand>
</feature>
<dbReference type="PANTHER" id="PTHR30544">
    <property type="entry name" value="23S RRNA METHYLTRANSFERASE"/>
    <property type="match status" value="1"/>
</dbReference>
<comment type="caution">
    <text evidence="14">Lacks conserved residue(s) required for the propagation of feature annotation.</text>
</comment>
<dbReference type="SFLD" id="SFLDF00275">
    <property type="entry name" value="adenosine_C2_methyltransferase"/>
    <property type="match status" value="1"/>
</dbReference>
<comment type="catalytic activity">
    <reaction evidence="14">
        <text>adenosine(37) in tRNA + 2 reduced [2Fe-2S]-[ferredoxin] + 2 S-adenosyl-L-methionine = 2-methyladenosine(37) in tRNA + 5'-deoxyadenosine + L-methionine + 2 oxidized [2Fe-2S]-[ferredoxin] + S-adenosyl-L-homocysteine</text>
        <dbReference type="Rhea" id="RHEA:43332"/>
        <dbReference type="Rhea" id="RHEA-COMP:10000"/>
        <dbReference type="Rhea" id="RHEA-COMP:10001"/>
        <dbReference type="Rhea" id="RHEA-COMP:10162"/>
        <dbReference type="Rhea" id="RHEA-COMP:10485"/>
        <dbReference type="ChEBI" id="CHEBI:17319"/>
        <dbReference type="ChEBI" id="CHEBI:33737"/>
        <dbReference type="ChEBI" id="CHEBI:33738"/>
        <dbReference type="ChEBI" id="CHEBI:57844"/>
        <dbReference type="ChEBI" id="CHEBI:57856"/>
        <dbReference type="ChEBI" id="CHEBI:59789"/>
        <dbReference type="ChEBI" id="CHEBI:74411"/>
        <dbReference type="ChEBI" id="CHEBI:74497"/>
        <dbReference type="EC" id="2.1.1.192"/>
    </reaction>
</comment>
<keyword evidence="4 14" id="KW-0963">Cytoplasm</keyword>
<feature type="binding site" evidence="14">
    <location>
        <position position="327"/>
    </location>
    <ligand>
        <name>S-adenosyl-L-methionine</name>
        <dbReference type="ChEBI" id="CHEBI:59789"/>
    </ligand>
</feature>
<keyword evidence="8 14" id="KW-0949">S-adenosyl-L-methionine</keyword>
<keyword evidence="10 14" id="KW-0479">Metal-binding</keyword>
<comment type="function">
    <text evidence="14">Specifically methylates position 2 of adenine 2503 in 23S rRNA and position 2 of adenine 37 in tRNAs. m2A2503 modification seems to play a crucial role in the proofreading step occurring at the peptidyl transferase center and thus would serve to optimize ribosomal fidelity.</text>
</comment>
<dbReference type="InterPro" id="IPR013785">
    <property type="entry name" value="Aldolase_TIM"/>
</dbReference>
<dbReference type="InterPro" id="IPR004383">
    <property type="entry name" value="rRNA_lsu_MTrfase_RlmN/Cfr"/>
</dbReference>
<dbReference type="Gene3D" id="1.10.150.530">
    <property type="match status" value="1"/>
</dbReference>
<protein>
    <recommendedName>
        <fullName evidence="14">Dual-specificity RNA methyltransferase RlmN</fullName>
        <ecNumber evidence="14">2.1.1.192</ecNumber>
    </recommendedName>
    <alternativeName>
        <fullName evidence="14">23S rRNA (adenine(2503)-C(2))-methyltransferase</fullName>
    </alternativeName>
    <alternativeName>
        <fullName evidence="14">23S rRNA m2A2503 methyltransferase</fullName>
    </alternativeName>
    <alternativeName>
        <fullName evidence="14">Ribosomal RNA large subunit methyltransferase N</fullName>
    </alternativeName>
    <alternativeName>
        <fullName evidence="14">tRNA (adenine(37)-C(2))-methyltransferase</fullName>
    </alternativeName>
    <alternativeName>
        <fullName evidence="14">tRNA m2A37 methyltransferase</fullName>
    </alternativeName>
</protein>
<dbReference type="PIRSF" id="PIRSF006004">
    <property type="entry name" value="CHP00048"/>
    <property type="match status" value="1"/>
</dbReference>
<keyword evidence="13 14" id="KW-1015">Disulfide bond</keyword>
<feature type="binding site" evidence="14">
    <location>
        <position position="143"/>
    </location>
    <ligand>
        <name>[4Fe-4S] cluster</name>
        <dbReference type="ChEBI" id="CHEBI:49883"/>
        <note>4Fe-4S-S-AdoMet</note>
    </ligand>
</feature>
<feature type="binding site" evidence="14">
    <location>
        <begin position="250"/>
        <end position="252"/>
    </location>
    <ligand>
        <name>S-adenosyl-L-methionine</name>
        <dbReference type="ChEBI" id="CHEBI:59789"/>
    </ligand>
</feature>
<dbReference type="Proteomes" id="UP000028680">
    <property type="component" value="Chromosome"/>
</dbReference>
<dbReference type="GO" id="GO:0046872">
    <property type="term" value="F:metal ion binding"/>
    <property type="evidence" value="ECO:0007669"/>
    <property type="project" value="UniProtKB-KW"/>
</dbReference>
<dbReference type="GO" id="GO:0051539">
    <property type="term" value="F:4 iron, 4 sulfur cluster binding"/>
    <property type="evidence" value="ECO:0007669"/>
    <property type="project" value="UniProtKB-UniRule"/>
</dbReference>
<comment type="similarity">
    <text evidence="2 14">Belongs to the radical SAM superfamily. RlmN family.</text>
</comment>
<dbReference type="KEGG" id="ptp:RCA23_c04640"/>
<dbReference type="Gene3D" id="3.20.20.70">
    <property type="entry name" value="Aldolase class I"/>
    <property type="match status" value="1"/>
</dbReference>
<evidence type="ECO:0000256" key="11">
    <source>
        <dbReference type="ARBA" id="ARBA00023004"/>
    </source>
</evidence>
<dbReference type="EMBL" id="CP003984">
    <property type="protein sequence ID" value="AII86024.1"/>
    <property type="molecule type" value="Genomic_DNA"/>
</dbReference>
<evidence type="ECO:0000256" key="6">
    <source>
        <dbReference type="ARBA" id="ARBA00022603"/>
    </source>
</evidence>
<dbReference type="RefSeq" id="WP_044048881.1">
    <property type="nucleotide sequence ID" value="NZ_CP003984.1"/>
</dbReference>
<evidence type="ECO:0000256" key="14">
    <source>
        <dbReference type="HAMAP-Rule" id="MF_01849"/>
    </source>
</evidence>
<feature type="binding site" evidence="14">
    <location>
        <position position="228"/>
    </location>
    <ligand>
        <name>S-adenosyl-L-methionine</name>
        <dbReference type="ChEBI" id="CHEBI:59789"/>
    </ligand>
</feature>
<feature type="binding site" evidence="14">
    <location>
        <position position="140"/>
    </location>
    <ligand>
        <name>[4Fe-4S] cluster</name>
        <dbReference type="ChEBI" id="CHEBI:49883"/>
        <note>4Fe-4S-S-AdoMet</note>
    </ligand>
</feature>
<dbReference type="PANTHER" id="PTHR30544:SF5">
    <property type="entry name" value="RADICAL SAM CORE DOMAIN-CONTAINING PROTEIN"/>
    <property type="match status" value="1"/>
</dbReference>
<dbReference type="FunFam" id="3.20.20.70:FF:000008">
    <property type="entry name" value="Dual-specificity RNA methyltransferase RlmN"/>
    <property type="match status" value="1"/>
</dbReference>
<dbReference type="PROSITE" id="PS51918">
    <property type="entry name" value="RADICAL_SAM"/>
    <property type="match status" value="1"/>
</dbReference>
<evidence type="ECO:0000256" key="7">
    <source>
        <dbReference type="ARBA" id="ARBA00022679"/>
    </source>
</evidence>
<evidence type="ECO:0000256" key="9">
    <source>
        <dbReference type="ARBA" id="ARBA00022694"/>
    </source>
</evidence>
<dbReference type="EC" id="2.1.1.192" evidence="14"/>
<feature type="binding site" evidence="14">
    <location>
        <position position="136"/>
    </location>
    <ligand>
        <name>[4Fe-4S] cluster</name>
        <dbReference type="ChEBI" id="CHEBI:49883"/>
        <note>4Fe-4S-S-AdoMet</note>
    </ligand>
</feature>
<feature type="active site" description="S-methylcysteine intermediate" evidence="14">
    <location>
        <position position="370"/>
    </location>
</feature>
<dbReference type="Pfam" id="PF21016">
    <property type="entry name" value="RlmN_N"/>
    <property type="match status" value="1"/>
</dbReference>
<dbReference type="InterPro" id="IPR007197">
    <property type="entry name" value="rSAM"/>
</dbReference>
<feature type="active site" description="Proton acceptor" evidence="14">
    <location>
        <position position="116"/>
    </location>
</feature>
<feature type="domain" description="Radical SAM core" evidence="15">
    <location>
        <begin position="122"/>
        <end position="365"/>
    </location>
</feature>
<dbReference type="InterPro" id="IPR048641">
    <property type="entry name" value="RlmN_N"/>
</dbReference>
<evidence type="ECO:0000256" key="4">
    <source>
        <dbReference type="ARBA" id="ARBA00022490"/>
    </source>
</evidence>
<keyword evidence="11 14" id="KW-0408">Iron</keyword>
<dbReference type="GO" id="GO:0019843">
    <property type="term" value="F:rRNA binding"/>
    <property type="evidence" value="ECO:0007669"/>
    <property type="project" value="UniProtKB-UniRule"/>
</dbReference>
<evidence type="ECO:0000256" key="13">
    <source>
        <dbReference type="ARBA" id="ARBA00023157"/>
    </source>
</evidence>
<evidence type="ECO:0000313" key="16">
    <source>
        <dbReference type="EMBL" id="AII86024.1"/>
    </source>
</evidence>
<proteinExistence type="inferred from homology"/>
<dbReference type="AlphaFoldDB" id="A0AAN0RGX8"/>
<organism evidence="16 17">
    <name type="scientific">Planktomarina temperata RCA23</name>
    <dbReference type="NCBI Taxonomy" id="666509"/>
    <lineage>
        <taxon>Bacteria</taxon>
        <taxon>Pseudomonadati</taxon>
        <taxon>Pseudomonadota</taxon>
        <taxon>Alphaproteobacteria</taxon>
        <taxon>Rhodobacterales</taxon>
        <taxon>Paracoccaceae</taxon>
        <taxon>Planktomarina</taxon>
    </lineage>
</organism>
<keyword evidence="5 14" id="KW-0698">rRNA processing</keyword>
<evidence type="ECO:0000256" key="3">
    <source>
        <dbReference type="ARBA" id="ARBA00022485"/>
    </source>
</evidence>
<reference evidence="16 17" key="1">
    <citation type="journal article" date="2014" name="ISME J.">
        <title>Adaptation of an abundant Roseobacter RCA organism to pelagic systems revealed by genomic and transcriptomic analyses.</title>
        <authorList>
            <person name="Voget S."/>
            <person name="Wemheuer B."/>
            <person name="Brinkhoff T."/>
            <person name="Vollmers J."/>
            <person name="Dietrich S."/>
            <person name="Giebel H.A."/>
            <person name="Beardsley C."/>
            <person name="Sardemann C."/>
            <person name="Bakenhus I."/>
            <person name="Billerbeck S."/>
            <person name="Daniel R."/>
            <person name="Simon M."/>
        </authorList>
    </citation>
    <scope>NUCLEOTIDE SEQUENCE [LARGE SCALE GENOMIC DNA]</scope>
    <source>
        <strain evidence="16 17">RCA23</strain>
    </source>
</reference>
<keyword evidence="12 14" id="KW-0411">Iron-sulfur</keyword>
<dbReference type="SUPFAM" id="SSF102114">
    <property type="entry name" value="Radical SAM enzymes"/>
    <property type="match status" value="1"/>
</dbReference>
<dbReference type="GO" id="GO:0002935">
    <property type="term" value="F:tRNA (adenine(37)-C2)-methyltransferase activity"/>
    <property type="evidence" value="ECO:0007669"/>
    <property type="project" value="UniProtKB-UniRule"/>
</dbReference>
<dbReference type="NCBIfam" id="TIGR00048">
    <property type="entry name" value="rRNA_mod_RlmN"/>
    <property type="match status" value="1"/>
</dbReference>
<dbReference type="SFLD" id="SFLDS00029">
    <property type="entry name" value="Radical_SAM"/>
    <property type="match status" value="1"/>
</dbReference>
<comment type="miscellaneous">
    <text evidence="14">Reaction proceeds by a ping-pong mechanism involving intermediate methylation of a conserved cysteine residue.</text>
</comment>
<evidence type="ECO:0000256" key="1">
    <source>
        <dbReference type="ARBA" id="ARBA00004496"/>
    </source>
</evidence>
<evidence type="ECO:0000256" key="8">
    <source>
        <dbReference type="ARBA" id="ARBA00022691"/>
    </source>
</evidence>
<accession>A0AAN0RGX8</accession>
<dbReference type="GO" id="GO:0005737">
    <property type="term" value="C:cytoplasm"/>
    <property type="evidence" value="ECO:0007669"/>
    <property type="project" value="UniProtKB-SubCell"/>
</dbReference>
<dbReference type="GO" id="GO:0070475">
    <property type="term" value="P:rRNA base methylation"/>
    <property type="evidence" value="ECO:0007669"/>
    <property type="project" value="UniProtKB-UniRule"/>
</dbReference>